<feature type="compositionally biased region" description="Pro residues" evidence="1">
    <location>
        <begin position="24"/>
        <end position="34"/>
    </location>
</feature>
<evidence type="ECO:0000313" key="4">
    <source>
        <dbReference type="Proteomes" id="UP000315017"/>
    </source>
</evidence>
<gene>
    <name evidence="3" type="ORF">ETAA8_45360</name>
</gene>
<dbReference type="OrthoDB" id="9773571at2"/>
<dbReference type="GO" id="GO:0005694">
    <property type="term" value="C:chromosome"/>
    <property type="evidence" value="ECO:0007669"/>
    <property type="project" value="TreeGrafter"/>
</dbReference>
<dbReference type="AlphaFoldDB" id="A0A517YGR9"/>
<accession>A0A517YGR9</accession>
<dbReference type="GO" id="GO:0007059">
    <property type="term" value="P:chromosome segregation"/>
    <property type="evidence" value="ECO:0007669"/>
    <property type="project" value="TreeGrafter"/>
</dbReference>
<dbReference type="SMART" id="SM00470">
    <property type="entry name" value="ParB"/>
    <property type="match status" value="1"/>
</dbReference>
<proteinExistence type="predicted"/>
<keyword evidence="4" id="KW-1185">Reference proteome</keyword>
<dbReference type="KEGG" id="aagg:ETAA8_45360"/>
<protein>
    <recommendedName>
        <fullName evidence="2">ParB-like N-terminal domain-containing protein</fullName>
    </recommendedName>
</protein>
<dbReference type="InterPro" id="IPR036086">
    <property type="entry name" value="ParB/Sulfiredoxin_sf"/>
</dbReference>
<dbReference type="SUPFAM" id="SSF110849">
    <property type="entry name" value="ParB/Sulfiredoxin"/>
    <property type="match status" value="1"/>
</dbReference>
<dbReference type="EMBL" id="CP036274">
    <property type="protein sequence ID" value="QDU29426.1"/>
    <property type="molecule type" value="Genomic_DNA"/>
</dbReference>
<feature type="region of interest" description="Disordered" evidence="1">
    <location>
        <begin position="1"/>
        <end position="37"/>
    </location>
</feature>
<sequence>MRTSNLPLNFKPMNSNGQSILKLPPAPSKKPAPPLVLKKSAPKSSAAVVSEPRVEMRNIYSLRCHPKQEYYFPSEAAADVECLMADILANGLREMIEVTPEDVIISGHRRRAALSRLQCDGHSQFEEVEVLVRYDLAAQGKQAIERRLLEANLNRRQLTVMEFARVTKAMHETEARTIPLSNAKLLNSIAGKFNVSRKTLERSWALLELPIELQRLVDNKRLTQQLAQQILDYATPAETEELRQLSIQGGNVKKRAQKLLQSRLPNQGRKPPSPTELLEQFLESSHGVAYYFGVIVQLIQENIGERPEMLKYLAGLRRAELIVPRLLDIVTHSAKLDPDDIAERPTLGKKSMAEIVTEMATALDAARYPKTTQPAQSPPAEKPLLILKRNPAV</sequence>
<dbReference type="PANTHER" id="PTHR33375">
    <property type="entry name" value="CHROMOSOME-PARTITIONING PROTEIN PARB-RELATED"/>
    <property type="match status" value="1"/>
</dbReference>
<dbReference type="Proteomes" id="UP000315017">
    <property type="component" value="Chromosome"/>
</dbReference>
<reference evidence="3 4" key="1">
    <citation type="submission" date="2019-02" db="EMBL/GenBank/DDBJ databases">
        <title>Deep-cultivation of Planctomycetes and their phenomic and genomic characterization uncovers novel biology.</title>
        <authorList>
            <person name="Wiegand S."/>
            <person name="Jogler M."/>
            <person name="Boedeker C."/>
            <person name="Pinto D."/>
            <person name="Vollmers J."/>
            <person name="Rivas-Marin E."/>
            <person name="Kohn T."/>
            <person name="Peeters S.H."/>
            <person name="Heuer A."/>
            <person name="Rast P."/>
            <person name="Oberbeckmann S."/>
            <person name="Bunk B."/>
            <person name="Jeske O."/>
            <person name="Meyerdierks A."/>
            <person name="Storesund J.E."/>
            <person name="Kallscheuer N."/>
            <person name="Luecker S."/>
            <person name="Lage O.M."/>
            <person name="Pohl T."/>
            <person name="Merkel B.J."/>
            <person name="Hornburger P."/>
            <person name="Mueller R.-W."/>
            <person name="Bruemmer F."/>
            <person name="Labrenz M."/>
            <person name="Spormann A.M."/>
            <person name="Op den Camp H."/>
            <person name="Overmann J."/>
            <person name="Amann R."/>
            <person name="Jetten M.S.M."/>
            <person name="Mascher T."/>
            <person name="Medema M.H."/>
            <person name="Devos D.P."/>
            <person name="Kaster A.-K."/>
            <person name="Ovreas L."/>
            <person name="Rohde M."/>
            <person name="Galperin M.Y."/>
            <person name="Jogler C."/>
        </authorList>
    </citation>
    <scope>NUCLEOTIDE SEQUENCE [LARGE SCALE GENOMIC DNA]</scope>
    <source>
        <strain evidence="3 4">ETA_A8</strain>
    </source>
</reference>
<dbReference type="Gene3D" id="1.10.10.2830">
    <property type="match status" value="1"/>
</dbReference>
<evidence type="ECO:0000256" key="1">
    <source>
        <dbReference type="SAM" id="MobiDB-lite"/>
    </source>
</evidence>
<name>A0A517YGR9_9BACT</name>
<dbReference type="RefSeq" id="WP_145093211.1">
    <property type="nucleotide sequence ID" value="NZ_CP036274.1"/>
</dbReference>
<evidence type="ECO:0000259" key="2">
    <source>
        <dbReference type="SMART" id="SM00470"/>
    </source>
</evidence>
<organism evidence="3 4">
    <name type="scientific">Anatilimnocola aggregata</name>
    <dbReference type="NCBI Taxonomy" id="2528021"/>
    <lineage>
        <taxon>Bacteria</taxon>
        <taxon>Pseudomonadati</taxon>
        <taxon>Planctomycetota</taxon>
        <taxon>Planctomycetia</taxon>
        <taxon>Pirellulales</taxon>
        <taxon>Pirellulaceae</taxon>
        <taxon>Anatilimnocola</taxon>
    </lineage>
</organism>
<dbReference type="Gene3D" id="3.90.1530.30">
    <property type="match status" value="1"/>
</dbReference>
<evidence type="ECO:0000313" key="3">
    <source>
        <dbReference type="EMBL" id="QDU29426.1"/>
    </source>
</evidence>
<dbReference type="InterPro" id="IPR003115">
    <property type="entry name" value="ParB_N"/>
</dbReference>
<dbReference type="PANTHER" id="PTHR33375:SF1">
    <property type="entry name" value="CHROMOSOME-PARTITIONING PROTEIN PARB-RELATED"/>
    <property type="match status" value="1"/>
</dbReference>
<feature type="region of interest" description="Disordered" evidence="1">
    <location>
        <begin position="366"/>
        <end position="393"/>
    </location>
</feature>
<dbReference type="InterPro" id="IPR050336">
    <property type="entry name" value="Chromosome_partition/occlusion"/>
</dbReference>
<dbReference type="SUPFAM" id="SSF109709">
    <property type="entry name" value="KorB DNA-binding domain-like"/>
    <property type="match status" value="1"/>
</dbReference>
<feature type="compositionally biased region" description="Polar residues" evidence="1">
    <location>
        <begin position="1"/>
        <end position="19"/>
    </location>
</feature>
<feature type="domain" description="ParB-like N-terminal" evidence="2">
    <location>
        <begin position="55"/>
        <end position="152"/>
    </location>
</feature>